<dbReference type="Proteomes" id="UP001379235">
    <property type="component" value="Unassembled WGS sequence"/>
</dbReference>
<protein>
    <submittedName>
        <fullName evidence="1">Uncharacterized protein</fullName>
    </submittedName>
</protein>
<name>A0ABU8SC19_9SPHN</name>
<evidence type="ECO:0000313" key="1">
    <source>
        <dbReference type="EMBL" id="MEJ6011517.1"/>
    </source>
</evidence>
<sequence length="201" mass="22499">MPNEAIDEQAAGGIGNLAFYRMCSEFPFHGDVGQVRNKLMFISRVYSVARGLGGKWDQLAQAIVAKRDKLDEAIANAAREPFMCNAKAVVKAHRCLDKITCSTLTESGLPASGRASFASKYLHFHAPDAFPILDRFAVAGLRDRTPGFRAVKREAQPYEEFCERFEFYISSSGRAGDSLRHIDIELVELGRNLFTKKYREK</sequence>
<evidence type="ECO:0000313" key="2">
    <source>
        <dbReference type="Proteomes" id="UP001379235"/>
    </source>
</evidence>
<reference evidence="1 2" key="1">
    <citation type="submission" date="2024-03" db="EMBL/GenBank/DDBJ databases">
        <authorList>
            <person name="Jo J.-H."/>
        </authorList>
    </citation>
    <scope>NUCLEOTIDE SEQUENCE [LARGE SCALE GENOMIC DNA]</scope>
    <source>
        <strain evidence="1 2">AS3R-12</strain>
    </source>
</reference>
<dbReference type="RefSeq" id="WP_339968849.1">
    <property type="nucleotide sequence ID" value="NZ_JBBHJY010000009.1"/>
</dbReference>
<proteinExistence type="predicted"/>
<organism evidence="1 2">
    <name type="scientific">Novosphingobium aquae</name>
    <dbReference type="NCBI Taxonomy" id="3133435"/>
    <lineage>
        <taxon>Bacteria</taxon>
        <taxon>Pseudomonadati</taxon>
        <taxon>Pseudomonadota</taxon>
        <taxon>Alphaproteobacteria</taxon>
        <taxon>Sphingomonadales</taxon>
        <taxon>Sphingomonadaceae</taxon>
        <taxon>Novosphingobium</taxon>
    </lineage>
</organism>
<keyword evidence="2" id="KW-1185">Reference proteome</keyword>
<accession>A0ABU8SC19</accession>
<comment type="caution">
    <text evidence="1">The sequence shown here is derived from an EMBL/GenBank/DDBJ whole genome shotgun (WGS) entry which is preliminary data.</text>
</comment>
<dbReference type="EMBL" id="JBBHJY010000009">
    <property type="protein sequence ID" value="MEJ6011517.1"/>
    <property type="molecule type" value="Genomic_DNA"/>
</dbReference>
<gene>
    <name evidence="1" type="ORF">WG900_16510</name>
</gene>